<dbReference type="Proteomes" id="UP000217895">
    <property type="component" value="Chromosome"/>
</dbReference>
<dbReference type="AlphaFoldDB" id="A0A1Z4JBL6"/>
<name>A0A1Z4JBL6_LEPBY</name>
<proteinExistence type="predicted"/>
<organism evidence="1 2">
    <name type="scientific">Leptolyngbya boryana NIES-2135</name>
    <dbReference type="NCBI Taxonomy" id="1973484"/>
    <lineage>
        <taxon>Bacteria</taxon>
        <taxon>Bacillati</taxon>
        <taxon>Cyanobacteriota</taxon>
        <taxon>Cyanophyceae</taxon>
        <taxon>Leptolyngbyales</taxon>
        <taxon>Leptolyngbyaceae</taxon>
        <taxon>Leptolyngbya group</taxon>
        <taxon>Leptolyngbya</taxon>
    </lineage>
</organism>
<dbReference type="EMBL" id="AP018203">
    <property type="protein sequence ID" value="BAY54090.1"/>
    <property type="molecule type" value="Genomic_DNA"/>
</dbReference>
<evidence type="ECO:0000313" key="1">
    <source>
        <dbReference type="EMBL" id="BAY54090.1"/>
    </source>
</evidence>
<keyword evidence="2" id="KW-1185">Reference proteome</keyword>
<accession>A0A1Z4JBL6</accession>
<gene>
    <name evidence="1" type="ORF">NIES2135_09040</name>
</gene>
<protein>
    <submittedName>
        <fullName evidence="1">Uncharacterized protein</fullName>
    </submittedName>
</protein>
<reference evidence="1 2" key="1">
    <citation type="submission" date="2017-06" db="EMBL/GenBank/DDBJ databases">
        <title>Genome sequencing of cyanobaciteial culture collection at National Institute for Environmental Studies (NIES).</title>
        <authorList>
            <person name="Hirose Y."/>
            <person name="Shimura Y."/>
            <person name="Fujisawa T."/>
            <person name="Nakamura Y."/>
            <person name="Kawachi M."/>
        </authorList>
    </citation>
    <scope>NUCLEOTIDE SEQUENCE [LARGE SCALE GENOMIC DNA]</scope>
    <source>
        <strain evidence="1 2">NIES-2135</strain>
    </source>
</reference>
<evidence type="ECO:0000313" key="2">
    <source>
        <dbReference type="Proteomes" id="UP000217895"/>
    </source>
</evidence>
<sequence length="53" mass="6251">MTKTLTTSAAKFLEAWGYILVDAMHRIDDDTLWQMDLAFIQDSCSEFLSYYYM</sequence>